<dbReference type="AlphaFoldDB" id="A0A2R3Z6X2"/>
<gene>
    <name evidence="3" type="ORF">C7S20_12510</name>
</gene>
<dbReference type="InterPro" id="IPR051803">
    <property type="entry name" value="TA_system_RelE-like_toxin"/>
</dbReference>
<keyword evidence="2" id="KW-1277">Toxin-antitoxin system</keyword>
<accession>A0A2R3Z6X2</accession>
<dbReference type="OrthoDB" id="1031021at2"/>
<dbReference type="EMBL" id="CP028136">
    <property type="protein sequence ID" value="AVR46009.1"/>
    <property type="molecule type" value="Genomic_DNA"/>
</dbReference>
<name>A0A2R3Z6X2_9FLAO</name>
<dbReference type="RefSeq" id="WP_107012784.1">
    <property type="nucleotide sequence ID" value="NZ_CP028136.1"/>
</dbReference>
<keyword evidence="4" id="KW-1185">Reference proteome</keyword>
<sequence length="105" mass="12666">MKLEIIWSKFAEKQLDEIFEYYLENASPRVAKKLLKNLLEEPNRLMDNPKIGQIEELLKERKISYRYLIFKNYKIIYSVHPEDGFIKIADVFDTRQNPTKIERSK</sequence>
<dbReference type="SUPFAM" id="SSF143011">
    <property type="entry name" value="RelE-like"/>
    <property type="match status" value="1"/>
</dbReference>
<evidence type="ECO:0000256" key="2">
    <source>
        <dbReference type="ARBA" id="ARBA00022649"/>
    </source>
</evidence>
<dbReference type="InterPro" id="IPR035093">
    <property type="entry name" value="RelE/ParE_toxin_dom_sf"/>
</dbReference>
<evidence type="ECO:0000256" key="1">
    <source>
        <dbReference type="ARBA" id="ARBA00006226"/>
    </source>
</evidence>
<dbReference type="PANTHER" id="PTHR33755">
    <property type="entry name" value="TOXIN PARE1-RELATED"/>
    <property type="match status" value="1"/>
</dbReference>
<comment type="similarity">
    <text evidence="1">Belongs to the RelE toxin family.</text>
</comment>
<organism evidence="3 4">
    <name type="scientific">Christiangramia fulva</name>
    <dbReference type="NCBI Taxonomy" id="2126553"/>
    <lineage>
        <taxon>Bacteria</taxon>
        <taxon>Pseudomonadati</taxon>
        <taxon>Bacteroidota</taxon>
        <taxon>Flavobacteriia</taxon>
        <taxon>Flavobacteriales</taxon>
        <taxon>Flavobacteriaceae</taxon>
        <taxon>Christiangramia</taxon>
    </lineage>
</organism>
<dbReference type="Proteomes" id="UP000241507">
    <property type="component" value="Chromosome"/>
</dbReference>
<dbReference type="Gene3D" id="3.30.2310.20">
    <property type="entry name" value="RelE-like"/>
    <property type="match status" value="1"/>
</dbReference>
<protein>
    <submittedName>
        <fullName evidence="3">Type II toxin-antitoxin system RelE/ParE family toxin</fullName>
    </submittedName>
</protein>
<proteinExistence type="inferred from homology"/>
<dbReference type="InterPro" id="IPR007712">
    <property type="entry name" value="RelE/ParE_toxin"/>
</dbReference>
<dbReference type="KEGG" id="grs:C7S20_12510"/>
<reference evidence="4" key="1">
    <citation type="submission" date="2018-03" db="EMBL/GenBank/DDBJ databases">
        <title>Gramella fulva sp. nov., isolated from a dry surface of tidal flat.</title>
        <authorList>
            <person name="Hwang S.H."/>
            <person name="Hwang W.M."/>
            <person name="Kang K."/>
            <person name="Ahn T.-Y."/>
        </authorList>
    </citation>
    <scope>NUCLEOTIDE SEQUENCE [LARGE SCALE GENOMIC DNA]</scope>
    <source>
        <strain evidence="4">SH35</strain>
    </source>
</reference>
<evidence type="ECO:0000313" key="4">
    <source>
        <dbReference type="Proteomes" id="UP000241507"/>
    </source>
</evidence>
<evidence type="ECO:0000313" key="3">
    <source>
        <dbReference type="EMBL" id="AVR46009.1"/>
    </source>
</evidence>
<dbReference type="Pfam" id="PF05016">
    <property type="entry name" value="ParE_toxin"/>
    <property type="match status" value="1"/>
</dbReference>